<feature type="domain" description="Glycoside hydrolase family 29 N-terminal" evidence="7">
    <location>
        <begin position="41"/>
        <end position="347"/>
    </location>
</feature>
<comment type="similarity">
    <text evidence="1">Belongs to the glycosyl hydrolase 29 family.</text>
</comment>
<dbReference type="RefSeq" id="WP_207070695.1">
    <property type="nucleotide sequence ID" value="NZ_JAFLND010000001.1"/>
</dbReference>
<evidence type="ECO:0000256" key="3">
    <source>
        <dbReference type="ARBA" id="ARBA00022729"/>
    </source>
</evidence>
<dbReference type="InterPro" id="IPR008979">
    <property type="entry name" value="Galactose-bd-like_sf"/>
</dbReference>
<evidence type="ECO:0000256" key="1">
    <source>
        <dbReference type="ARBA" id="ARBA00007951"/>
    </source>
</evidence>
<dbReference type="InterPro" id="IPR057739">
    <property type="entry name" value="Glyco_hydro_29_N"/>
</dbReference>
<evidence type="ECO:0000256" key="5">
    <source>
        <dbReference type="ARBA" id="ARBA00023295"/>
    </source>
</evidence>
<evidence type="ECO:0000256" key="4">
    <source>
        <dbReference type="ARBA" id="ARBA00022801"/>
    </source>
</evidence>
<evidence type="ECO:0000313" key="9">
    <source>
        <dbReference type="Proteomes" id="UP000664163"/>
    </source>
</evidence>
<comment type="caution">
    <text evidence="8">The sequence shown here is derived from an EMBL/GenBank/DDBJ whole genome shotgun (WGS) entry which is preliminary data.</text>
</comment>
<dbReference type="SUPFAM" id="SSF51445">
    <property type="entry name" value="(Trans)glycosidases"/>
    <property type="match status" value="1"/>
</dbReference>
<organism evidence="8 9">
    <name type="scientific">[Muricauda] lutisoli</name>
    <dbReference type="NCBI Taxonomy" id="2816035"/>
    <lineage>
        <taxon>Bacteria</taxon>
        <taxon>Pseudomonadati</taxon>
        <taxon>Bacteroidota</taxon>
        <taxon>Flavobacteriia</taxon>
        <taxon>Flavobacteriales</taxon>
        <taxon>Flavobacteriaceae</taxon>
        <taxon>Allomuricauda</taxon>
    </lineage>
</organism>
<dbReference type="EMBL" id="JAFLND010000001">
    <property type="protein sequence ID" value="MBO0330289.1"/>
    <property type="molecule type" value="Genomic_DNA"/>
</dbReference>
<dbReference type="InterPro" id="IPR017853">
    <property type="entry name" value="GH"/>
</dbReference>
<gene>
    <name evidence="8" type="ORF">J0X13_06990</name>
</gene>
<evidence type="ECO:0000313" key="8">
    <source>
        <dbReference type="EMBL" id="MBO0330289.1"/>
    </source>
</evidence>
<sequence length="484" mass="54684">MRNLIYAFIIIVSLAYVSCQKENMVQPPAPLGPIPSEEQLAWHQMEMNAFIHFTINTFTDKEWGYGDESPELFNPTSYNADQWMKVLKNTGFKGVILTAKHHDGFALWPSAYTEHSIKNSPFESGNGDIVKSVSESAAAHGLKFGVYLSPWDRNHSDYGQDSYVEYYRNQLKELFTGYGPVFEMWFDGANGGDGYYGGARETRTIDRENYYDWPTTLKMVDSIQPQVLFFSDAGPSLRWVGNERGIAGKTNWNTITPDTLYAGKSGIEELLQHGTKGGSEWIPAEVDVSIRPGWFYHKAEDSLVRTPENLFERYLTSVGRGSTLLLNIPPDTRGLFHENDVEALQGFRKILDSVFQNNLARSTKVVASTFRGNDKRFSPLNLTDGDDNTYWATDDEITEASFQIEMDTAQKLNYLVVQEHIALGQRVVAFKVYAWVDNDWKEVGNETTIGYKRILPLNGTNTSKIKVEITEALGSPVISNVEIY</sequence>
<name>A0ABS3EVL8_9FLAO</name>
<dbReference type="Pfam" id="PF00754">
    <property type="entry name" value="F5_F8_type_C"/>
    <property type="match status" value="1"/>
</dbReference>
<dbReference type="SMART" id="SM00812">
    <property type="entry name" value="Alpha_L_fucos"/>
    <property type="match status" value="1"/>
</dbReference>
<dbReference type="Pfam" id="PF01120">
    <property type="entry name" value="Alpha_L_fucos"/>
    <property type="match status" value="1"/>
</dbReference>
<proteinExistence type="inferred from homology"/>
<evidence type="ECO:0000256" key="2">
    <source>
        <dbReference type="ARBA" id="ARBA00012662"/>
    </source>
</evidence>
<dbReference type="PANTHER" id="PTHR10030:SF37">
    <property type="entry name" value="ALPHA-L-FUCOSIDASE-RELATED"/>
    <property type="match status" value="1"/>
</dbReference>
<dbReference type="PANTHER" id="PTHR10030">
    <property type="entry name" value="ALPHA-L-FUCOSIDASE"/>
    <property type="match status" value="1"/>
</dbReference>
<dbReference type="Gene3D" id="3.20.20.80">
    <property type="entry name" value="Glycosidases"/>
    <property type="match status" value="1"/>
</dbReference>
<reference evidence="8 9" key="1">
    <citation type="submission" date="2021-03" db="EMBL/GenBank/DDBJ databases">
        <title>Muricauda sp. CAU 1631 isolated from Incheon.</title>
        <authorList>
            <person name="Kim W."/>
        </authorList>
    </citation>
    <scope>NUCLEOTIDE SEQUENCE [LARGE SCALE GENOMIC DNA]</scope>
    <source>
        <strain evidence="8 9">CAU 1631</strain>
    </source>
</reference>
<keyword evidence="9" id="KW-1185">Reference proteome</keyword>
<dbReference type="Proteomes" id="UP000664163">
    <property type="component" value="Unassembled WGS sequence"/>
</dbReference>
<feature type="domain" description="F5/8 type C" evidence="6">
    <location>
        <begin position="367"/>
        <end position="472"/>
    </location>
</feature>
<dbReference type="Gene3D" id="2.60.120.260">
    <property type="entry name" value="Galactose-binding domain-like"/>
    <property type="match status" value="1"/>
</dbReference>
<accession>A0ABS3EVL8</accession>
<keyword evidence="5" id="KW-0326">Glycosidase</keyword>
<dbReference type="EC" id="3.2.1.51" evidence="2"/>
<evidence type="ECO:0000259" key="6">
    <source>
        <dbReference type="Pfam" id="PF00754"/>
    </source>
</evidence>
<keyword evidence="4" id="KW-0378">Hydrolase</keyword>
<evidence type="ECO:0000259" key="7">
    <source>
        <dbReference type="Pfam" id="PF01120"/>
    </source>
</evidence>
<dbReference type="InterPro" id="IPR000933">
    <property type="entry name" value="Glyco_hydro_29"/>
</dbReference>
<keyword evidence="3" id="KW-0732">Signal</keyword>
<dbReference type="InterPro" id="IPR000421">
    <property type="entry name" value="FA58C"/>
</dbReference>
<protein>
    <recommendedName>
        <fullName evidence="2">alpha-L-fucosidase</fullName>
        <ecNumber evidence="2">3.2.1.51</ecNumber>
    </recommendedName>
</protein>
<dbReference type="SUPFAM" id="SSF49785">
    <property type="entry name" value="Galactose-binding domain-like"/>
    <property type="match status" value="1"/>
</dbReference>